<dbReference type="InterPro" id="IPR005162">
    <property type="entry name" value="Retrotrans_gag_dom"/>
</dbReference>
<organism evidence="2 3">
    <name type="scientific">Artemisia annua</name>
    <name type="common">Sweet wormwood</name>
    <dbReference type="NCBI Taxonomy" id="35608"/>
    <lineage>
        <taxon>Eukaryota</taxon>
        <taxon>Viridiplantae</taxon>
        <taxon>Streptophyta</taxon>
        <taxon>Embryophyta</taxon>
        <taxon>Tracheophyta</taxon>
        <taxon>Spermatophyta</taxon>
        <taxon>Magnoliopsida</taxon>
        <taxon>eudicotyledons</taxon>
        <taxon>Gunneridae</taxon>
        <taxon>Pentapetalae</taxon>
        <taxon>asterids</taxon>
        <taxon>campanulids</taxon>
        <taxon>Asterales</taxon>
        <taxon>Asteraceae</taxon>
        <taxon>Asteroideae</taxon>
        <taxon>Anthemideae</taxon>
        <taxon>Artemisiinae</taxon>
        <taxon>Artemisia</taxon>
    </lineage>
</organism>
<dbReference type="GO" id="GO:0003964">
    <property type="term" value="F:RNA-directed DNA polymerase activity"/>
    <property type="evidence" value="ECO:0007669"/>
    <property type="project" value="UniProtKB-KW"/>
</dbReference>
<feature type="domain" description="Retrotransposon gag" evidence="1">
    <location>
        <begin position="40"/>
        <end position="127"/>
    </location>
</feature>
<keyword evidence="2" id="KW-0548">Nucleotidyltransferase</keyword>
<dbReference type="Pfam" id="PF03732">
    <property type="entry name" value="Retrotrans_gag"/>
    <property type="match status" value="1"/>
</dbReference>
<keyword evidence="2" id="KW-0695">RNA-directed DNA polymerase</keyword>
<dbReference type="EMBL" id="PKPP01008973">
    <property type="protein sequence ID" value="PWA49358.1"/>
    <property type="molecule type" value="Genomic_DNA"/>
</dbReference>
<keyword evidence="2" id="KW-0808">Transferase</keyword>
<dbReference type="PANTHER" id="PTHR35046:SF23">
    <property type="entry name" value="NUCLEOTIDYLTRANSFERASE, RIBONUCLEASE H"/>
    <property type="match status" value="1"/>
</dbReference>
<name>A0A2U1LK24_ARTAN</name>
<reference evidence="2 3" key="1">
    <citation type="journal article" date="2018" name="Mol. Plant">
        <title>The genome of Artemisia annua provides insight into the evolution of Asteraceae family and artemisinin biosynthesis.</title>
        <authorList>
            <person name="Shen Q."/>
            <person name="Zhang L."/>
            <person name="Liao Z."/>
            <person name="Wang S."/>
            <person name="Yan T."/>
            <person name="Shi P."/>
            <person name="Liu M."/>
            <person name="Fu X."/>
            <person name="Pan Q."/>
            <person name="Wang Y."/>
            <person name="Lv Z."/>
            <person name="Lu X."/>
            <person name="Zhang F."/>
            <person name="Jiang W."/>
            <person name="Ma Y."/>
            <person name="Chen M."/>
            <person name="Hao X."/>
            <person name="Li L."/>
            <person name="Tang Y."/>
            <person name="Lv G."/>
            <person name="Zhou Y."/>
            <person name="Sun X."/>
            <person name="Brodelius P.E."/>
            <person name="Rose J.K.C."/>
            <person name="Tang K."/>
        </authorList>
    </citation>
    <scope>NUCLEOTIDE SEQUENCE [LARGE SCALE GENOMIC DNA]</scope>
    <source>
        <strain evidence="3">cv. Huhao1</strain>
        <tissue evidence="2">Leaf</tissue>
    </source>
</reference>
<dbReference type="AlphaFoldDB" id="A0A2U1LK24"/>
<evidence type="ECO:0000313" key="2">
    <source>
        <dbReference type="EMBL" id="PWA49358.1"/>
    </source>
</evidence>
<protein>
    <submittedName>
        <fullName evidence="2">Reverse transcriptase domain-containing protein</fullName>
    </submittedName>
</protein>
<evidence type="ECO:0000313" key="3">
    <source>
        <dbReference type="Proteomes" id="UP000245207"/>
    </source>
</evidence>
<comment type="caution">
    <text evidence="2">The sequence shown here is derived from an EMBL/GenBank/DDBJ whole genome shotgun (WGS) entry which is preliminary data.</text>
</comment>
<evidence type="ECO:0000259" key="1">
    <source>
        <dbReference type="Pfam" id="PF03732"/>
    </source>
</evidence>
<dbReference type="Proteomes" id="UP000245207">
    <property type="component" value="Unassembled WGS sequence"/>
</dbReference>
<keyword evidence="3" id="KW-1185">Reference proteome</keyword>
<sequence>MRETLLVTFAVGGIAVELIVGKTPYVVSGYELRYLSSSVKVVAMKLRQHASFWWDHVKKQRYLAGKSKVESWEKMKKLMKENFLPVNYRQEAFLDYHTFSQGTLTVEELINEFDRLRMRVMQTKRKSRSLLGFWGFCVLRSLMW</sequence>
<dbReference type="PANTHER" id="PTHR35046">
    <property type="entry name" value="ZINC KNUCKLE (CCHC-TYPE) FAMILY PROTEIN"/>
    <property type="match status" value="1"/>
</dbReference>
<proteinExistence type="predicted"/>
<gene>
    <name evidence="2" type="ORF">CTI12_AA480160</name>
</gene>
<dbReference type="OrthoDB" id="1934635at2759"/>
<accession>A0A2U1LK24</accession>